<proteinExistence type="predicted"/>
<keyword evidence="11" id="KW-1185">Reference proteome</keyword>
<keyword evidence="3 9" id="KW-0812">Transmembrane</keyword>
<organism evidence="11 12">
    <name type="scientific">Setaria digitata</name>
    <dbReference type="NCBI Taxonomy" id="48799"/>
    <lineage>
        <taxon>Eukaryota</taxon>
        <taxon>Metazoa</taxon>
        <taxon>Ecdysozoa</taxon>
        <taxon>Nematoda</taxon>
        <taxon>Chromadorea</taxon>
        <taxon>Rhabditida</taxon>
        <taxon>Spirurina</taxon>
        <taxon>Spiruromorpha</taxon>
        <taxon>Filarioidea</taxon>
        <taxon>Setariidae</taxon>
        <taxon>Setaria</taxon>
    </lineage>
</organism>
<evidence type="ECO:0000256" key="1">
    <source>
        <dbReference type="ARBA" id="ARBA00004141"/>
    </source>
</evidence>
<feature type="domain" description="Potassium channel" evidence="10">
    <location>
        <begin position="28"/>
        <end position="100"/>
    </location>
</feature>
<evidence type="ECO:0000256" key="9">
    <source>
        <dbReference type="SAM" id="Phobius"/>
    </source>
</evidence>
<dbReference type="AlphaFoldDB" id="A0A915PC45"/>
<dbReference type="InterPro" id="IPR013099">
    <property type="entry name" value="K_chnl_dom"/>
</dbReference>
<feature type="transmembrane region" description="Helical" evidence="9">
    <location>
        <begin position="72"/>
        <end position="93"/>
    </location>
</feature>
<dbReference type="WBParaSite" id="sdigi.contig104.g4404.t1">
    <property type="protein sequence ID" value="sdigi.contig104.g4404.t1"/>
    <property type="gene ID" value="sdigi.contig104.g4404"/>
</dbReference>
<dbReference type="PANTHER" id="PTHR11003">
    <property type="entry name" value="POTASSIUM CHANNEL, SUBFAMILY K"/>
    <property type="match status" value="1"/>
</dbReference>
<keyword evidence="5" id="KW-0406">Ion transport</keyword>
<dbReference type="GO" id="GO:0030322">
    <property type="term" value="P:stabilization of membrane potential"/>
    <property type="evidence" value="ECO:0007669"/>
    <property type="project" value="TreeGrafter"/>
</dbReference>
<dbReference type="InterPro" id="IPR003280">
    <property type="entry name" value="2pore_dom_K_chnl"/>
</dbReference>
<feature type="transmembrane region" description="Helical" evidence="9">
    <location>
        <begin position="21"/>
        <end position="42"/>
    </location>
</feature>
<sequence length="360" mass="40778">MNKEEAEWKKNTEEPSSTITTLLLFVSFLIYVTFGALLLPLLNGEVDFINGLYYNFLCLTAIDFGQLIPQKIAFLPITFTYVCVGLALTTIAIDDGSKYVKKLHHLGEKIKNVAATKIWFGGKTLKVREVLYAVGKKCGISASVIDEIDLDDIIEEVIAQNEGKLPISVTNEEELATPIETAEEQPSPYQIDPCFAAEDTVSLMAPSEVQHLDTQFNEEMVATQVIEYDETTQMINFAQAEVMAVVHEEISEPSTYMAVIETIDFMDDEASSSQTKLAEQVEAKVLRKFKEKKEFYARDPHKLLQTYEEEWKRIESLTSNRRRNQLRGRQSNIQMPSNQSRSRKSPASQRILRETTLPDS</sequence>
<keyword evidence="7" id="KW-0407">Ion channel</keyword>
<dbReference type="Proteomes" id="UP000887581">
    <property type="component" value="Unplaced"/>
</dbReference>
<evidence type="ECO:0000313" key="11">
    <source>
        <dbReference type="Proteomes" id="UP000887581"/>
    </source>
</evidence>
<dbReference type="PANTHER" id="PTHR11003:SF93">
    <property type="entry name" value="POTASSIUM CHANNEL DOMAIN-CONTAINING PROTEIN"/>
    <property type="match status" value="1"/>
</dbReference>
<feature type="transmembrane region" description="Helical" evidence="9">
    <location>
        <begin position="48"/>
        <end position="65"/>
    </location>
</feature>
<evidence type="ECO:0000256" key="3">
    <source>
        <dbReference type="ARBA" id="ARBA00022692"/>
    </source>
</evidence>
<keyword evidence="2" id="KW-0813">Transport</keyword>
<dbReference type="GO" id="GO:0005886">
    <property type="term" value="C:plasma membrane"/>
    <property type="evidence" value="ECO:0007669"/>
    <property type="project" value="TreeGrafter"/>
</dbReference>
<dbReference type="Pfam" id="PF07885">
    <property type="entry name" value="Ion_trans_2"/>
    <property type="match status" value="1"/>
</dbReference>
<evidence type="ECO:0000313" key="12">
    <source>
        <dbReference type="WBParaSite" id="sdigi.contig104.g4404.t1"/>
    </source>
</evidence>
<protein>
    <submittedName>
        <fullName evidence="12">Potassium channel domain-containing protein</fullName>
    </submittedName>
</protein>
<evidence type="ECO:0000256" key="8">
    <source>
        <dbReference type="SAM" id="MobiDB-lite"/>
    </source>
</evidence>
<comment type="subcellular location">
    <subcellularLocation>
        <location evidence="1">Membrane</location>
        <topology evidence="1">Multi-pass membrane protein</topology>
    </subcellularLocation>
</comment>
<evidence type="ECO:0000256" key="5">
    <source>
        <dbReference type="ARBA" id="ARBA00023065"/>
    </source>
</evidence>
<evidence type="ECO:0000256" key="4">
    <source>
        <dbReference type="ARBA" id="ARBA00022989"/>
    </source>
</evidence>
<evidence type="ECO:0000259" key="10">
    <source>
        <dbReference type="Pfam" id="PF07885"/>
    </source>
</evidence>
<evidence type="ECO:0000256" key="7">
    <source>
        <dbReference type="ARBA" id="ARBA00023303"/>
    </source>
</evidence>
<evidence type="ECO:0000256" key="6">
    <source>
        <dbReference type="ARBA" id="ARBA00023136"/>
    </source>
</evidence>
<accession>A0A915PC45</accession>
<dbReference type="GO" id="GO:0022841">
    <property type="term" value="F:potassium ion leak channel activity"/>
    <property type="evidence" value="ECO:0007669"/>
    <property type="project" value="TreeGrafter"/>
</dbReference>
<name>A0A915PC45_9BILA</name>
<feature type="region of interest" description="Disordered" evidence="8">
    <location>
        <begin position="321"/>
        <end position="360"/>
    </location>
</feature>
<evidence type="ECO:0000256" key="2">
    <source>
        <dbReference type="ARBA" id="ARBA00022448"/>
    </source>
</evidence>
<reference evidence="12" key="1">
    <citation type="submission" date="2022-11" db="UniProtKB">
        <authorList>
            <consortium name="WormBaseParasite"/>
        </authorList>
    </citation>
    <scope>IDENTIFICATION</scope>
</reference>
<feature type="compositionally biased region" description="Polar residues" evidence="8">
    <location>
        <begin position="327"/>
        <end position="348"/>
    </location>
</feature>
<dbReference type="GO" id="GO:0015271">
    <property type="term" value="F:outward rectifier potassium channel activity"/>
    <property type="evidence" value="ECO:0007669"/>
    <property type="project" value="TreeGrafter"/>
</dbReference>
<dbReference type="Gene3D" id="1.10.287.70">
    <property type="match status" value="1"/>
</dbReference>
<keyword evidence="4 9" id="KW-1133">Transmembrane helix</keyword>
<dbReference type="SUPFAM" id="SSF81324">
    <property type="entry name" value="Voltage-gated potassium channels"/>
    <property type="match status" value="1"/>
</dbReference>
<keyword evidence="6 9" id="KW-0472">Membrane</keyword>